<reference evidence="1" key="1">
    <citation type="submission" date="2025-03" db="EMBL/GenBank/DDBJ databases">
        <authorList>
            <consortium name="ELIXIR-Norway"/>
            <consortium name="Elixir Norway"/>
        </authorList>
    </citation>
    <scope>NUCLEOTIDE SEQUENCE</scope>
</reference>
<gene>
    <name evidence="1" type="ORF">MRATA1EN22A_LOCUS29930</name>
</gene>
<evidence type="ECO:0000313" key="1">
    <source>
        <dbReference type="EMBL" id="CAM9211412.1"/>
    </source>
</evidence>
<protein>
    <submittedName>
        <fullName evidence="1">Uncharacterized protein</fullName>
    </submittedName>
</protein>
<comment type="caution">
    <text evidence="1">The sequence shown here is derived from an EMBL/GenBank/DDBJ whole genome shotgun (WGS) entry which is preliminary data.</text>
</comment>
<sequence length="2205" mass="237559">MFTSASLLEVFMCFPWLQPQIAVLQESGPSLVKPSQTLSLTCAVSGFSLSSYGVGWVRQAPGKALEWVGGISSGGSTCYNPALKSRLSITRDTSRSQSSLQLSSVTTEDTAVFYCARDTVRGRLDITLPTEVRLVKATVFPVVMCGCESWTTLSLTCAVSGFSLSSYGVLSQVQLQESGPSLVKPSQTLSLTCAVSGISLSSNSVAWIRQAPGKALEWVGKALQWMGYISYSGSTSYSPSLKSRTSISRDTSKSQSSLQLSSVTTEDTAVFYCARDTVRGRLCEPRQKPPAGGQEDYGGAQVPPGCTGLTTVSQGGNKAPGHLNSGCSSGLKRFPGAVTLICSKMSPLWTFLFLLSAPSGVLSQVQLQESGPSLVKPSQTLSLTCAVSGFSLSSYGVGWVRQAPGKALEWVGGISSGGSTGYNPALKSRLSITRDTSRSQVSLSLSSVTPEDTAVYYCARDTLQESGPSLVKPSQTLSLTCTVSGFSLSSNSVAWIRQAPGKALEWVGGIVYSGSTGYNPALKSRLSITRDTSRSQVSLSLSSVTPEDTAVYYCARDTHCDYISNWGQGILVTVSSASESHPKVFPLVSCVSSPSDENTVALGCLAQDFVPNSVSFSWKFKNNSTVSSEKFRTFPEVLRDGLWSASSQVVLPSPSIFQEPDDYLVCEVQHPKGGKTIKTVRVTAAKVEVFPPVVSVFVPPRNSLSGNGNSKSSLICQATDFSPKQISLSWFRDGRRMVTGISEGQVETVQSSPVTFRAYSVLTITESDWLSQSVYTCQVEHNKETFQKNASSSCDAPQTSPIGVFTIPASFADIFLTKSAKLSCLVTNLASYDGLNISWSRQNGKALETHTYFERHLNDTFSARGEASVCSEDWESGEEFTCTVAHLDLPFPEKHTISKPKDVTMKPPSVYVLPPTREQLSLRESASVTCLVKGFAPADVFVQWLQKGEPVTKSKYVTSSPAPEPQDPSVYFVHSILTVTEEDWSKGETYTCVVGHEALPHMVTERTVDKSTEGEVSAEEEGFENLNTMASTFIVLFLLSLFYSTTVTLFKVGCLPGEGASPPSPGCRPPAPLYPLAPPLLPAASESHPKVFPLVSCESSPSDENTVALGCLAQDFVPNSVSFSWKFKNNSTVSSEKFRTFPGVLRDGLWSASSQVVLPSPRVPPGSKDYLECKVQHPKDGRTIKTVVVSPRASTLTPTPTTLVPSMTPRSEGSIKVVNTQSSPVLSTSHSQPEAQTLACPKDPCRESQNHTQAPRVRLLPPTPRGLWLLDKAEFTCLATGEAPLHARFSWEVNRQPHSGAVDKGPTQDRNGSWSQSSHLVLPRSLWASGSTITCTLSSPGLRSPVTLMAQRERAASVPSNLTLRTLTTPGPFSPAWLLCEVSGFSPMDVLLTWLKGQQEIEPSQFATAHPTAQDGRASFHTWSALRVSSPLEDAGTTYTCVVSHEASRTLLNGSCSLDTASTTAPKVYPLASSSGDASSSTVTLGCLVSSYMPEPVTVTWNSGALTRGVRTFPAVRQSSGLYSLSSIVTVPASTSGSQTFTCNVAHPASSTKVDKHVTARSPVSKTTPEPITHPVKTTSQAPGFLPVVTPSLLSLQIPNANRNPASVPSAQVSQPALSSVGQWRTAPRGSRVEKACPEEAFHMQSSDHAFLPATEPLGGPSVFFPPKPKDTLTISGTPEVTCVVVDVGQDDPEVKFSWFVNDVEVHTARTKPKEEQFNSTYRVVSALPIQHQDWSQGKEFKCKVNNKGLPAPIMRTISRTKGQALEPQVYVLAPPREELSKSTVSLTCLITGFYPDYIAVEWQRDGQPESEGKYSTTPPQLDADGSYFLYSRLRVNKSSWLEGDSYTCIVMHEALHNHYTQKSISKSPASSLTASTTAPKVYPLGSCCGDTSSSTVTLGCLVSSYMPEPVTVTWNSGALTSGVHTFPAVLQSSGLYSLSSIVTVPASTSGSQTFTCNVAHPASSTKVDKHVVPRCKKTCPPCPCPAPELPGGPSVFIFPPKPKDTLTISGTPEVTCVVVDVGQDDPEVKFTWFVNDVEVHTARTKAREEQFNSTYRVVSALPIQHQDWTGGKEFKCKVYNEGLPAPIVRTISRTKGQALEPQVYVLAPPREELSKSTVSLTCLITGFYPDYIAVEWQRDGQPESEGKYSTTPPQLDADGSYFLYSRLRVNKSSWLEGDSYTCIVMHEALHNHYTQKSISKSPGN</sequence>
<accession>A0ACB1KH76</accession>
<name>A0ACB1KH76_RANTA</name>
<proteinExistence type="predicted"/>
<organism evidence="1 2">
    <name type="scientific">Rangifer tarandus platyrhynchus</name>
    <name type="common">Svalbard reindeer</name>
    <dbReference type="NCBI Taxonomy" id="3082113"/>
    <lineage>
        <taxon>Eukaryota</taxon>
        <taxon>Metazoa</taxon>
        <taxon>Chordata</taxon>
        <taxon>Craniata</taxon>
        <taxon>Vertebrata</taxon>
        <taxon>Euteleostomi</taxon>
        <taxon>Mammalia</taxon>
        <taxon>Eutheria</taxon>
        <taxon>Laurasiatheria</taxon>
        <taxon>Artiodactyla</taxon>
        <taxon>Ruminantia</taxon>
        <taxon>Pecora</taxon>
        <taxon>Cervidae</taxon>
        <taxon>Odocoileinae</taxon>
        <taxon>Rangifer</taxon>
    </lineage>
</organism>
<dbReference type="Proteomes" id="UP001162501">
    <property type="component" value="Unassembled WGS sequence"/>
</dbReference>
<evidence type="ECO:0000313" key="2">
    <source>
        <dbReference type="Proteomes" id="UP001162501"/>
    </source>
</evidence>
<dbReference type="EMBL" id="CATOBB020000990">
    <property type="protein sequence ID" value="CAM9211412.1"/>
    <property type="molecule type" value="Genomic_DNA"/>
</dbReference>